<dbReference type="InterPro" id="IPR058705">
    <property type="entry name" value="A_ENA"/>
</dbReference>
<evidence type="ECO:0000259" key="3">
    <source>
        <dbReference type="PROSITE" id="PS51829"/>
    </source>
</evidence>
<name>I3E4C2_BACMT</name>
<dbReference type="eggNOG" id="COG1404">
    <property type="taxonomic scope" value="Bacteria"/>
</dbReference>
<dbReference type="AlphaFoldDB" id="I3E4C2"/>
<dbReference type="STRING" id="997296.PB1_00320"/>
<dbReference type="Pfam" id="PF26595">
    <property type="entry name" value="A_ENA"/>
    <property type="match status" value="1"/>
</dbReference>
<evidence type="ECO:0000256" key="2">
    <source>
        <dbReference type="ARBA" id="ARBA00022801"/>
    </source>
</evidence>
<evidence type="ECO:0000256" key="1">
    <source>
        <dbReference type="ARBA" id="ARBA00022670"/>
    </source>
</evidence>
<dbReference type="GO" id="GO:0004252">
    <property type="term" value="F:serine-type endopeptidase activity"/>
    <property type="evidence" value="ECO:0007669"/>
    <property type="project" value="InterPro"/>
</dbReference>
<evidence type="ECO:0000313" key="4">
    <source>
        <dbReference type="EMBL" id="EIJ81343.1"/>
    </source>
</evidence>
<dbReference type="RefSeq" id="WP_003350013.1">
    <property type="nucleotide sequence ID" value="NZ_AFEU01000001.1"/>
</dbReference>
<dbReference type="Gene3D" id="2.60.120.260">
    <property type="entry name" value="Galactose-binding domain-like"/>
    <property type="match status" value="1"/>
</dbReference>
<dbReference type="PATRIC" id="fig|997296.3.peg.101"/>
<dbReference type="InterPro" id="IPR002884">
    <property type="entry name" value="P_dom"/>
</dbReference>
<dbReference type="PROSITE" id="PS51829">
    <property type="entry name" value="P_HOMO_B"/>
    <property type="match status" value="1"/>
</dbReference>
<proteinExistence type="predicted"/>
<sequence>MSFPNIPNITPLISVTTEQSIPLLLSSIALEELSLAHITNAEAEKLQFVLGTLPTNGITFTPAEVSLSDLLTLDASVQRTLRDVIKKEMLLEFKFENVLDLIGTLPEACTPTTGATFSNTQAITNIDLVPGTNPYPSNIVVSGLQGTITDVTVTIHNFVDPGSGPPGPGHLDLLVVAPDGVTSVLIVGNPGNGAAATTPVTFTISDNAATQIPSNGPIPNGTFLPTVTDNSNTFPAPAPGPAPYPASLSNFNGLNPNGTWSLYAIDQFGGHGMAINGGWSLTISTTCP</sequence>
<organism evidence="4 5">
    <name type="scientific">Bacillus methanolicus PB1</name>
    <dbReference type="NCBI Taxonomy" id="997296"/>
    <lineage>
        <taxon>Bacteria</taxon>
        <taxon>Bacillati</taxon>
        <taxon>Bacillota</taxon>
        <taxon>Bacilli</taxon>
        <taxon>Bacillales</taxon>
        <taxon>Bacillaceae</taxon>
        <taxon>Bacillus</taxon>
    </lineage>
</organism>
<keyword evidence="1" id="KW-0645">Protease</keyword>
<keyword evidence="5" id="KW-1185">Reference proteome</keyword>
<comment type="caution">
    <text evidence="4">The sequence shown here is derived from an EMBL/GenBank/DDBJ whole genome shotgun (WGS) entry which is preliminary data.</text>
</comment>
<accession>I3E4C2</accession>
<reference evidence="4 5" key="1">
    <citation type="journal article" date="2012" name="Appl. Environ. Microbiol.">
        <title>Genome Sequence of Thermotolerant Bacillus methanolicus: Features and Regulation Related to Methylotrophy and Production of L-Lysine and L-Glutamate from Methanol.</title>
        <authorList>
            <person name="Heggeset T.M."/>
            <person name="Krog A."/>
            <person name="Balzer S."/>
            <person name="Wentzel A."/>
            <person name="Ellingsen T.E."/>
            <person name="Brautaset T."/>
        </authorList>
    </citation>
    <scope>NUCLEOTIDE SEQUENCE [LARGE SCALE GENOMIC DNA]</scope>
    <source>
        <strain evidence="4 5">PB1</strain>
    </source>
</reference>
<gene>
    <name evidence="4" type="ORF">PB1_00320</name>
</gene>
<keyword evidence="2" id="KW-0378">Hydrolase</keyword>
<dbReference type="Proteomes" id="UP000010523">
    <property type="component" value="Unassembled WGS sequence"/>
</dbReference>
<protein>
    <recommendedName>
        <fullName evidence="3">P/Homo B domain-containing protein</fullName>
    </recommendedName>
</protein>
<evidence type="ECO:0000313" key="5">
    <source>
        <dbReference type="Proteomes" id="UP000010523"/>
    </source>
</evidence>
<dbReference type="EMBL" id="AFEU01000001">
    <property type="protein sequence ID" value="EIJ81343.1"/>
    <property type="molecule type" value="Genomic_DNA"/>
</dbReference>
<dbReference type="GO" id="GO:0006508">
    <property type="term" value="P:proteolysis"/>
    <property type="evidence" value="ECO:0007669"/>
    <property type="project" value="UniProtKB-KW"/>
</dbReference>
<feature type="domain" description="P/Homo B" evidence="3">
    <location>
        <begin position="104"/>
        <end position="288"/>
    </location>
</feature>